<reference evidence="2 3" key="1">
    <citation type="submission" date="2020-10" db="EMBL/GenBank/DDBJ databases">
        <title>Bacillus sp. HD4P25, an endophyte from a halophyte.</title>
        <authorList>
            <person name="Sun J.-Q."/>
        </authorList>
    </citation>
    <scope>NUCLEOTIDE SEQUENCE [LARGE SCALE GENOMIC DNA]</scope>
    <source>
        <strain evidence="2 3">YIM 93174</strain>
    </source>
</reference>
<gene>
    <name evidence="2" type="ORF">IMZ08_10010</name>
</gene>
<accession>A0ABR9QIS7</accession>
<dbReference type="Proteomes" id="UP001516662">
    <property type="component" value="Unassembled WGS sequence"/>
</dbReference>
<evidence type="ECO:0000313" key="3">
    <source>
        <dbReference type="Proteomes" id="UP001516662"/>
    </source>
</evidence>
<dbReference type="RefSeq" id="WP_193536016.1">
    <property type="nucleotide sequence ID" value="NZ_JADCLJ010000019.1"/>
</dbReference>
<dbReference type="EMBL" id="JADCLJ010000019">
    <property type="protein sequence ID" value="MBE4908391.1"/>
    <property type="molecule type" value="Genomic_DNA"/>
</dbReference>
<organism evidence="2 3">
    <name type="scientific">Litchfieldia luteola</name>
    <dbReference type="NCBI Taxonomy" id="682179"/>
    <lineage>
        <taxon>Bacteria</taxon>
        <taxon>Bacillati</taxon>
        <taxon>Bacillota</taxon>
        <taxon>Bacilli</taxon>
        <taxon>Bacillales</taxon>
        <taxon>Bacillaceae</taxon>
        <taxon>Litchfieldia</taxon>
    </lineage>
</organism>
<name>A0ABR9QIS7_9BACI</name>
<comment type="caution">
    <text evidence="2">The sequence shown here is derived from an EMBL/GenBank/DDBJ whole genome shotgun (WGS) entry which is preliminary data.</text>
</comment>
<feature type="region of interest" description="Disordered" evidence="1">
    <location>
        <begin position="45"/>
        <end position="64"/>
    </location>
</feature>
<sequence length="64" mass="6952">MELSSIMANNVAELKRTLSTNLLKSQMATQTAHATVMLNDFMNAQAPTNQAPHPTLGNRIDLKG</sequence>
<evidence type="ECO:0000313" key="2">
    <source>
        <dbReference type="EMBL" id="MBE4908391.1"/>
    </source>
</evidence>
<evidence type="ECO:0000256" key="1">
    <source>
        <dbReference type="SAM" id="MobiDB-lite"/>
    </source>
</evidence>
<protein>
    <submittedName>
        <fullName evidence="2">Polyribonucleotide nucleotidyltransferase</fullName>
    </submittedName>
</protein>
<keyword evidence="3" id="KW-1185">Reference proteome</keyword>
<proteinExistence type="predicted"/>